<protein>
    <submittedName>
        <fullName evidence="1">Uncharacterized protein</fullName>
    </submittedName>
</protein>
<name>A0A813AFL6_9DINO</name>
<dbReference type="AlphaFoldDB" id="A0A813AFL6"/>
<evidence type="ECO:0000313" key="1">
    <source>
        <dbReference type="EMBL" id="CAE7866555.1"/>
    </source>
</evidence>
<accession>A0A813AFL6</accession>
<proteinExistence type="predicted"/>
<gene>
    <name evidence="1" type="ORF">SNEC2469_LOCUS27767</name>
</gene>
<dbReference type="EMBL" id="CAJNJA010059086">
    <property type="protein sequence ID" value="CAE7866555.1"/>
    <property type="molecule type" value="Genomic_DNA"/>
</dbReference>
<keyword evidence="2" id="KW-1185">Reference proteome</keyword>
<reference evidence="1" key="1">
    <citation type="submission" date="2021-02" db="EMBL/GenBank/DDBJ databases">
        <authorList>
            <person name="Dougan E. K."/>
            <person name="Rhodes N."/>
            <person name="Thang M."/>
            <person name="Chan C."/>
        </authorList>
    </citation>
    <scope>NUCLEOTIDE SEQUENCE</scope>
</reference>
<sequence length="1123" mass="124936">MFLPGDLADPKSGTHVVDYFVALDRVAWVQSMQDLRGRLQTLGWMQEPEVTHVPQPTAAVDFMANITMLNLNLMRGKPKVVNVIETVRNFLDQKFESLRSPLVVVPDTGLGQPVATGTWTVSVGMTRALACRLVCSLAEQHLADEELQLLRAEVSACFQFKCVMEVPVPPEELVAKSIRAKFVVSESTRPDILQLYSGLQASFATQGLVYQDAIAAFVADFNAKSSVETARLSEGEVKMLLLLPSQEALFLEALSGHWDQFKKEDSGITMRVLLSQVSRTKAKDSRVPLVWQTIFAPSARKNTYFILRQIAVFVKAVQQASSTLRKGQSLNLPVRAARFRDQSPDLGYDIVCCWAHWEQDFRTALGGKYDETFNKFLAGAFDKEFTEKVKTQDGGLVLEDWRFLSILQGTDTTVRSLEVKQAEADQAAERAKYAAWEAAVLKEQQLFQEYCGKVRAHEAKRQADERAFRLEDAACFDKACAQYMEAWVPVLGPIAPEFVNAQSRKLLNEFAVRQGVQPDGVVSLLLADLTKLGSAFSKHLTNVTKFVADHVQADPLNAAALVFPPNTGCWGSTFNEAEVEKAIGDVESALKMEQGSLVVRKITLTLAESCLAAQSRRCGFHEAFFCISSVKGAEGELLSHWVKSVTYYRRTIPDVPVAAHADYVVPDLSAINGCTSISQRLKQALSGEAFYLKVLSKLRTGLPPKEAKLLPKLFTWEFQLLCLGSHCFSVSQNDIGSGAVKDLSLIKARTLSSLEPHANPTMVASLIWARDDSGADRRVQLLEWLNAKFKRTLQDLVKERPDILEEYGYKPNTLEVTSLPSYKDADFIWTIPVVEAGKHFLPMRADKLQDFKMSLNVCQEMMAAAVVQHNQKFNPAGHAWTPAKKRTAEIAELDQGEALNLSPSGKVEDLPQPVITILPDGATTFKILLDNKRQVWLQATSDGEVSVYQPLMLAWGSYVTGADVEAREKAKASLLSMAFQSASDGRAFCFHEDLEKLKPPFVGKCCSIKEFLEYLEGKGVVKPFFVSHELKVQDGDPKFALRSTEPCAFEKKDVPANQQACYQNALSMMDLKALQSEQTVNVFVQHRLKFLDNKQQTGIYPQKPGLFLKKRLLIASGQLYRLV</sequence>
<comment type="caution">
    <text evidence="1">The sequence shown here is derived from an EMBL/GenBank/DDBJ whole genome shotgun (WGS) entry which is preliminary data.</text>
</comment>
<organism evidence="1 2">
    <name type="scientific">Symbiodinium necroappetens</name>
    <dbReference type="NCBI Taxonomy" id="1628268"/>
    <lineage>
        <taxon>Eukaryota</taxon>
        <taxon>Sar</taxon>
        <taxon>Alveolata</taxon>
        <taxon>Dinophyceae</taxon>
        <taxon>Suessiales</taxon>
        <taxon>Symbiodiniaceae</taxon>
        <taxon>Symbiodinium</taxon>
    </lineage>
</organism>
<dbReference type="OrthoDB" id="409766at2759"/>
<evidence type="ECO:0000313" key="2">
    <source>
        <dbReference type="Proteomes" id="UP000601435"/>
    </source>
</evidence>
<dbReference type="Proteomes" id="UP000601435">
    <property type="component" value="Unassembled WGS sequence"/>
</dbReference>